<dbReference type="AlphaFoldDB" id="A0A8S3EH88"/>
<evidence type="ECO:0000313" key="2">
    <source>
        <dbReference type="Proteomes" id="UP000681967"/>
    </source>
</evidence>
<comment type="caution">
    <text evidence="1">The sequence shown here is derived from an EMBL/GenBank/DDBJ whole genome shotgun (WGS) entry which is preliminary data.</text>
</comment>
<dbReference type="EMBL" id="CAJOBH010227029">
    <property type="protein sequence ID" value="CAF5055219.1"/>
    <property type="molecule type" value="Genomic_DNA"/>
</dbReference>
<proteinExistence type="predicted"/>
<evidence type="ECO:0000313" key="1">
    <source>
        <dbReference type="EMBL" id="CAF5055219.1"/>
    </source>
</evidence>
<gene>
    <name evidence="1" type="ORF">BYL167_LOCUS58581</name>
</gene>
<sequence length="34" mass="3730">MSNIVTSLPLDVEDLCDTLKIVFVGADIPNRVEL</sequence>
<organism evidence="1 2">
    <name type="scientific">Rotaria magnacalcarata</name>
    <dbReference type="NCBI Taxonomy" id="392030"/>
    <lineage>
        <taxon>Eukaryota</taxon>
        <taxon>Metazoa</taxon>
        <taxon>Spiralia</taxon>
        <taxon>Gnathifera</taxon>
        <taxon>Rotifera</taxon>
        <taxon>Eurotatoria</taxon>
        <taxon>Bdelloidea</taxon>
        <taxon>Philodinida</taxon>
        <taxon>Philodinidae</taxon>
        <taxon>Rotaria</taxon>
    </lineage>
</organism>
<protein>
    <submittedName>
        <fullName evidence="1">Uncharacterized protein</fullName>
    </submittedName>
</protein>
<reference evidence="1" key="1">
    <citation type="submission" date="2021-02" db="EMBL/GenBank/DDBJ databases">
        <authorList>
            <person name="Nowell W R."/>
        </authorList>
    </citation>
    <scope>NUCLEOTIDE SEQUENCE</scope>
</reference>
<accession>A0A8S3EH88</accession>
<dbReference type="Proteomes" id="UP000681967">
    <property type="component" value="Unassembled WGS sequence"/>
</dbReference>
<name>A0A8S3EH88_9BILA</name>
<feature type="non-terminal residue" evidence="1">
    <location>
        <position position="34"/>
    </location>
</feature>